<protein>
    <recommendedName>
        <fullName evidence="7">Galactose oxidase</fullName>
    </recommendedName>
</protein>
<accession>A0A8T0IYL0</accession>
<evidence type="ECO:0000256" key="2">
    <source>
        <dbReference type="SAM" id="MobiDB-lite"/>
    </source>
</evidence>
<dbReference type="Pfam" id="PF07250">
    <property type="entry name" value="Glyoxal_oxid_N"/>
    <property type="match status" value="1"/>
</dbReference>
<dbReference type="EMBL" id="CM026422">
    <property type="protein sequence ID" value="KAG0587493.1"/>
    <property type="molecule type" value="Genomic_DNA"/>
</dbReference>
<dbReference type="Pfam" id="PF09118">
    <property type="entry name" value="GO-like_E_set"/>
    <property type="match status" value="1"/>
</dbReference>
<evidence type="ECO:0000256" key="1">
    <source>
        <dbReference type="ARBA" id="ARBA00022729"/>
    </source>
</evidence>
<dbReference type="InterPro" id="IPR037293">
    <property type="entry name" value="Gal_Oxidase_central_sf"/>
</dbReference>
<dbReference type="Gene3D" id="2.60.40.10">
    <property type="entry name" value="Immunoglobulins"/>
    <property type="match status" value="1"/>
</dbReference>
<dbReference type="PANTHER" id="PTHR32208:SF21">
    <property type="entry name" value="LOW QUALITY PROTEIN: ALDEHYDE OXIDASE GLOX-LIKE"/>
    <property type="match status" value="1"/>
</dbReference>
<dbReference type="CDD" id="cd02851">
    <property type="entry name" value="E_set_GO_C"/>
    <property type="match status" value="1"/>
</dbReference>
<evidence type="ECO:0000313" key="5">
    <source>
        <dbReference type="EMBL" id="KAG0587493.1"/>
    </source>
</evidence>
<dbReference type="AlphaFoldDB" id="A0A8T0IYL0"/>
<feature type="compositionally biased region" description="Low complexity" evidence="2">
    <location>
        <begin position="1"/>
        <end position="16"/>
    </location>
</feature>
<dbReference type="Gene3D" id="2.130.10.80">
    <property type="entry name" value="Galactose oxidase/kelch, beta-propeller"/>
    <property type="match status" value="1"/>
</dbReference>
<feature type="domain" description="Glyoxal oxidase N-terminal" evidence="3">
    <location>
        <begin position="83"/>
        <end position="466"/>
    </location>
</feature>
<dbReference type="InterPro" id="IPR011043">
    <property type="entry name" value="Gal_Oxase/kelch_b-propeller"/>
</dbReference>
<dbReference type="InterPro" id="IPR009880">
    <property type="entry name" value="Glyoxal_oxidase_N"/>
</dbReference>
<dbReference type="SUPFAM" id="SSF50965">
    <property type="entry name" value="Galactose oxidase, central domain"/>
    <property type="match status" value="1"/>
</dbReference>
<evidence type="ECO:0000313" key="6">
    <source>
        <dbReference type="Proteomes" id="UP000822688"/>
    </source>
</evidence>
<dbReference type="InterPro" id="IPR013783">
    <property type="entry name" value="Ig-like_fold"/>
</dbReference>
<gene>
    <name evidence="5" type="ORF">KC19_2G168500</name>
</gene>
<sequence>MLQSSSSLRWSESSRAQSRERNPSNVFDVMESRIRLSKHSLMWMQAAVTVLVLTLLAGEVGFTLGQDTGTWEVVVENAGIATMHAAVTRFGTVVLLDRTNTGATQIALPGGACRDSNDLVLKHDCTAHSVLFDPNTNTVRPLSIQTDTWCSSGQFMPDGTLMQTGGDFEGIRKVRIFAPCPTTELCDWVESTDLQLQSGRWYATNQLLPDGVQIIVGGRSAFSIEYMPPSAPNGPLYFPFLNSTNDAQNDNLYPFVHLLPDGNLYIFANRDSIVYNYVTNTVVKTFPQIPGEPRNYPSAGSSVMLPLLAANQFSVVEVLVCGGAQYGAFLEPWTNKPASITCERITVTDANPIWVEEVMPIARCMGDMILLPTTDVLIINGASTGSQGWGNAKDPALNPVRYNTYAAPDARFTTMAPTTIPRMYHSTANLLQDGRVLVAGSNSHQFYTFTGDFPTELRLEAFSPPYLSPTFANLKPTITVYPLVITYGSPFTITVSMPSAITTSVQVSLMSAPYSTHSYSQGQRLISLNVGSSVQVAMDSVYQINANAPPSPQVAPPAYYMMFVVNQGVPSTAQWVQVSN</sequence>
<dbReference type="SUPFAM" id="SSF81296">
    <property type="entry name" value="E set domains"/>
    <property type="match status" value="1"/>
</dbReference>
<dbReference type="Proteomes" id="UP000822688">
    <property type="component" value="Chromosome 2"/>
</dbReference>
<proteinExistence type="predicted"/>
<reference evidence="5" key="1">
    <citation type="submission" date="2020-06" db="EMBL/GenBank/DDBJ databases">
        <title>WGS assembly of Ceratodon purpureus strain R40.</title>
        <authorList>
            <person name="Carey S.B."/>
            <person name="Jenkins J."/>
            <person name="Shu S."/>
            <person name="Lovell J.T."/>
            <person name="Sreedasyam A."/>
            <person name="Maumus F."/>
            <person name="Tiley G.P."/>
            <person name="Fernandez-Pozo N."/>
            <person name="Barry K."/>
            <person name="Chen C."/>
            <person name="Wang M."/>
            <person name="Lipzen A."/>
            <person name="Daum C."/>
            <person name="Saski C.A."/>
            <person name="Payton A.C."/>
            <person name="Mcbreen J.C."/>
            <person name="Conrad R.E."/>
            <person name="Kollar L.M."/>
            <person name="Olsson S."/>
            <person name="Huttunen S."/>
            <person name="Landis J.B."/>
            <person name="Wickett N.J."/>
            <person name="Johnson M.G."/>
            <person name="Rensing S.A."/>
            <person name="Grimwood J."/>
            <person name="Schmutz J."/>
            <person name="Mcdaniel S.F."/>
        </authorList>
    </citation>
    <scope>NUCLEOTIDE SEQUENCE</scope>
    <source>
        <strain evidence="5">R40</strain>
    </source>
</reference>
<evidence type="ECO:0008006" key="7">
    <source>
        <dbReference type="Google" id="ProtNLM"/>
    </source>
</evidence>
<keyword evidence="6" id="KW-1185">Reference proteome</keyword>
<evidence type="ECO:0000259" key="4">
    <source>
        <dbReference type="Pfam" id="PF09118"/>
    </source>
</evidence>
<organism evidence="5 6">
    <name type="scientific">Ceratodon purpureus</name>
    <name type="common">Fire moss</name>
    <name type="synonym">Dicranum purpureum</name>
    <dbReference type="NCBI Taxonomy" id="3225"/>
    <lineage>
        <taxon>Eukaryota</taxon>
        <taxon>Viridiplantae</taxon>
        <taxon>Streptophyta</taxon>
        <taxon>Embryophyta</taxon>
        <taxon>Bryophyta</taxon>
        <taxon>Bryophytina</taxon>
        <taxon>Bryopsida</taxon>
        <taxon>Dicranidae</taxon>
        <taxon>Pseudoditrichales</taxon>
        <taxon>Ditrichaceae</taxon>
        <taxon>Ceratodon</taxon>
    </lineage>
</organism>
<dbReference type="InterPro" id="IPR014756">
    <property type="entry name" value="Ig_E-set"/>
</dbReference>
<comment type="caution">
    <text evidence="5">The sequence shown here is derived from an EMBL/GenBank/DDBJ whole genome shotgun (WGS) entry which is preliminary data.</text>
</comment>
<feature type="domain" description="Galactose oxidase-like Early set" evidence="4">
    <location>
        <begin position="475"/>
        <end position="578"/>
    </location>
</feature>
<keyword evidence="1" id="KW-0732">Signal</keyword>
<dbReference type="PANTHER" id="PTHR32208">
    <property type="entry name" value="SECRETED PROTEIN-RELATED"/>
    <property type="match status" value="1"/>
</dbReference>
<name>A0A8T0IYL0_CERPU</name>
<feature type="region of interest" description="Disordered" evidence="2">
    <location>
        <begin position="1"/>
        <end position="22"/>
    </location>
</feature>
<evidence type="ECO:0000259" key="3">
    <source>
        <dbReference type="Pfam" id="PF07250"/>
    </source>
</evidence>
<dbReference type="InterPro" id="IPR015202">
    <property type="entry name" value="GO-like_E_set"/>
</dbReference>